<keyword evidence="6 14" id="KW-0560">Oxidoreductase</keyword>
<dbReference type="InterPro" id="IPR024706">
    <property type="entry name" value="Peroxiredoxin_AhpC-typ"/>
</dbReference>
<evidence type="ECO:0000256" key="1">
    <source>
        <dbReference type="ARBA" id="ARBA00003330"/>
    </source>
</evidence>
<dbReference type="EC" id="1.11.1.24" evidence="3"/>
<comment type="similarity">
    <text evidence="10">Belongs to the peroxiredoxin family. BCP/PrxQ subfamily.</text>
</comment>
<dbReference type="InterPro" id="IPR013766">
    <property type="entry name" value="Thioredoxin_domain"/>
</dbReference>
<keyword evidence="15" id="KW-1185">Reference proteome</keyword>
<comment type="function">
    <text evidence="1">Thiol-specific peroxidase that catalyzes the reduction of hydrogen peroxide and organic hydroperoxides to water and alcohols, respectively. Plays a role in cell protection against oxidative stress by detoxifying peroxides and as sensor of hydrogen peroxide-mediated signaling events.</text>
</comment>
<evidence type="ECO:0000256" key="10">
    <source>
        <dbReference type="ARBA" id="ARBA00038489"/>
    </source>
</evidence>
<sequence>MSEIEVGQVVPDFTLPASSGGEVSLHDFKGQKVVIYFYPKDNTPGCTTESCDFRDAHPDFEQLQTVVLGISPDSLKSHDKFIAKHSLPFTLLADEDHTVSEQFGVWKLKKMYGREFMGIERSTFLIDEEGKLAQAWRKVKVKGHVDEVLAAVKG</sequence>
<dbReference type="PROSITE" id="PS51352">
    <property type="entry name" value="THIOREDOXIN_2"/>
    <property type="match status" value="1"/>
</dbReference>
<dbReference type="InterPro" id="IPR036249">
    <property type="entry name" value="Thioredoxin-like_sf"/>
</dbReference>
<keyword evidence="8" id="KW-0676">Redox-active center</keyword>
<dbReference type="PANTHER" id="PTHR42801">
    <property type="entry name" value="THIOREDOXIN-DEPENDENT PEROXIDE REDUCTASE"/>
    <property type="match status" value="1"/>
</dbReference>
<evidence type="ECO:0000256" key="9">
    <source>
        <dbReference type="ARBA" id="ARBA00032824"/>
    </source>
</evidence>
<organism evidence="14 15">
    <name type="scientific">Marinicrinis sediminis</name>
    <dbReference type="NCBI Taxonomy" id="1652465"/>
    <lineage>
        <taxon>Bacteria</taxon>
        <taxon>Bacillati</taxon>
        <taxon>Bacillota</taxon>
        <taxon>Bacilli</taxon>
        <taxon>Bacillales</taxon>
        <taxon>Paenibacillaceae</taxon>
    </lineage>
</organism>
<gene>
    <name evidence="14" type="primary">bcp</name>
    <name evidence="14" type="ORF">ACFSUC_18465</name>
</gene>
<keyword evidence="5" id="KW-0049">Antioxidant</keyword>
<keyword evidence="7" id="KW-1015">Disulfide bond</keyword>
<dbReference type="PANTHER" id="PTHR42801:SF4">
    <property type="entry name" value="AHPC_TSA FAMILY PROTEIN"/>
    <property type="match status" value="1"/>
</dbReference>
<dbReference type="Gene3D" id="3.40.30.10">
    <property type="entry name" value="Glutaredoxin"/>
    <property type="match status" value="1"/>
</dbReference>
<dbReference type="InterPro" id="IPR000866">
    <property type="entry name" value="AhpC/TSA"/>
</dbReference>
<dbReference type="CDD" id="cd03017">
    <property type="entry name" value="PRX_BCP"/>
    <property type="match status" value="1"/>
</dbReference>
<evidence type="ECO:0000256" key="6">
    <source>
        <dbReference type="ARBA" id="ARBA00023002"/>
    </source>
</evidence>
<comment type="subunit">
    <text evidence="2">Monomer.</text>
</comment>
<dbReference type="GO" id="GO:0140824">
    <property type="term" value="F:thioredoxin-dependent peroxiredoxin activity"/>
    <property type="evidence" value="ECO:0007669"/>
    <property type="project" value="UniProtKB-EC"/>
</dbReference>
<protein>
    <recommendedName>
        <fullName evidence="3">thioredoxin-dependent peroxiredoxin</fullName>
        <ecNumber evidence="3">1.11.1.24</ecNumber>
    </recommendedName>
    <alternativeName>
        <fullName evidence="11">Bacterioferritin comigratory protein</fullName>
    </alternativeName>
    <alternativeName>
        <fullName evidence="9">Thioredoxin peroxidase</fullName>
    </alternativeName>
</protein>
<evidence type="ECO:0000256" key="8">
    <source>
        <dbReference type="ARBA" id="ARBA00023284"/>
    </source>
</evidence>
<dbReference type="PIRSF" id="PIRSF000239">
    <property type="entry name" value="AHPC"/>
    <property type="match status" value="1"/>
</dbReference>
<dbReference type="Proteomes" id="UP001597497">
    <property type="component" value="Unassembled WGS sequence"/>
</dbReference>
<evidence type="ECO:0000313" key="14">
    <source>
        <dbReference type="EMBL" id="MFD2673536.1"/>
    </source>
</evidence>
<proteinExistence type="inferred from homology"/>
<dbReference type="NCBIfam" id="NF006960">
    <property type="entry name" value="PRK09437.1"/>
    <property type="match status" value="1"/>
</dbReference>
<dbReference type="Pfam" id="PF00578">
    <property type="entry name" value="AhpC-TSA"/>
    <property type="match status" value="1"/>
</dbReference>
<evidence type="ECO:0000256" key="12">
    <source>
        <dbReference type="ARBA" id="ARBA00049091"/>
    </source>
</evidence>
<evidence type="ECO:0000256" key="5">
    <source>
        <dbReference type="ARBA" id="ARBA00022862"/>
    </source>
</evidence>
<dbReference type="InterPro" id="IPR050924">
    <property type="entry name" value="Peroxiredoxin_BCP/PrxQ"/>
</dbReference>
<reference evidence="15" key="1">
    <citation type="journal article" date="2019" name="Int. J. Syst. Evol. Microbiol.">
        <title>The Global Catalogue of Microorganisms (GCM) 10K type strain sequencing project: providing services to taxonomists for standard genome sequencing and annotation.</title>
        <authorList>
            <consortium name="The Broad Institute Genomics Platform"/>
            <consortium name="The Broad Institute Genome Sequencing Center for Infectious Disease"/>
            <person name="Wu L."/>
            <person name="Ma J."/>
        </authorList>
    </citation>
    <scope>NUCLEOTIDE SEQUENCE [LARGE SCALE GENOMIC DNA]</scope>
    <source>
        <strain evidence="15">KCTC 33676</strain>
    </source>
</reference>
<comment type="caution">
    <text evidence="14">The sequence shown here is derived from an EMBL/GenBank/DDBJ whole genome shotgun (WGS) entry which is preliminary data.</text>
</comment>
<comment type="catalytic activity">
    <reaction evidence="12">
        <text>a hydroperoxide + [thioredoxin]-dithiol = an alcohol + [thioredoxin]-disulfide + H2O</text>
        <dbReference type="Rhea" id="RHEA:62620"/>
        <dbReference type="Rhea" id="RHEA-COMP:10698"/>
        <dbReference type="Rhea" id="RHEA-COMP:10700"/>
        <dbReference type="ChEBI" id="CHEBI:15377"/>
        <dbReference type="ChEBI" id="CHEBI:29950"/>
        <dbReference type="ChEBI" id="CHEBI:30879"/>
        <dbReference type="ChEBI" id="CHEBI:35924"/>
        <dbReference type="ChEBI" id="CHEBI:50058"/>
        <dbReference type="EC" id="1.11.1.24"/>
    </reaction>
</comment>
<keyword evidence="4 14" id="KW-0575">Peroxidase</keyword>
<dbReference type="RefSeq" id="WP_379931125.1">
    <property type="nucleotide sequence ID" value="NZ_JBHUMM010000045.1"/>
</dbReference>
<evidence type="ECO:0000256" key="2">
    <source>
        <dbReference type="ARBA" id="ARBA00011245"/>
    </source>
</evidence>
<dbReference type="EMBL" id="JBHUMM010000045">
    <property type="protein sequence ID" value="MFD2673536.1"/>
    <property type="molecule type" value="Genomic_DNA"/>
</dbReference>
<evidence type="ECO:0000313" key="15">
    <source>
        <dbReference type="Proteomes" id="UP001597497"/>
    </source>
</evidence>
<feature type="domain" description="Thioredoxin" evidence="13">
    <location>
        <begin position="4"/>
        <end position="154"/>
    </location>
</feature>
<evidence type="ECO:0000259" key="13">
    <source>
        <dbReference type="PROSITE" id="PS51352"/>
    </source>
</evidence>
<accession>A0ABW5RFU0</accession>
<evidence type="ECO:0000256" key="11">
    <source>
        <dbReference type="ARBA" id="ARBA00041373"/>
    </source>
</evidence>
<name>A0ABW5RFU0_9BACL</name>
<evidence type="ECO:0000256" key="7">
    <source>
        <dbReference type="ARBA" id="ARBA00023157"/>
    </source>
</evidence>
<evidence type="ECO:0000256" key="4">
    <source>
        <dbReference type="ARBA" id="ARBA00022559"/>
    </source>
</evidence>
<dbReference type="SUPFAM" id="SSF52833">
    <property type="entry name" value="Thioredoxin-like"/>
    <property type="match status" value="1"/>
</dbReference>
<evidence type="ECO:0000256" key="3">
    <source>
        <dbReference type="ARBA" id="ARBA00013017"/>
    </source>
</evidence>